<feature type="domain" description="PIN" evidence="12">
    <location>
        <begin position="104"/>
        <end position="217"/>
    </location>
</feature>
<dbReference type="GO" id="GO:0003723">
    <property type="term" value="F:RNA binding"/>
    <property type="evidence" value="ECO:0007669"/>
    <property type="project" value="UniProtKB-KW"/>
</dbReference>
<dbReference type="Pfam" id="PF00773">
    <property type="entry name" value="RNB"/>
    <property type="match status" value="1"/>
</dbReference>
<dbReference type="PANTHER" id="PTHR23355">
    <property type="entry name" value="RIBONUCLEASE"/>
    <property type="match status" value="1"/>
</dbReference>
<dbReference type="GO" id="GO:0000175">
    <property type="term" value="F:3'-5'-RNA exonuclease activity"/>
    <property type="evidence" value="ECO:0007669"/>
    <property type="project" value="UniProtKB-ARBA"/>
</dbReference>
<name>A0A7R8CQ27_LEPSM</name>
<evidence type="ECO:0000313" key="15">
    <source>
        <dbReference type="Proteomes" id="UP000675881"/>
    </source>
</evidence>
<proteinExistence type="inferred from homology"/>
<dbReference type="OrthoDB" id="372421at2759"/>
<feature type="domain" description="RNB" evidence="13">
    <location>
        <begin position="503"/>
        <end position="796"/>
    </location>
</feature>
<evidence type="ECO:0000256" key="5">
    <source>
        <dbReference type="ARBA" id="ARBA00022801"/>
    </source>
</evidence>
<gene>
    <name evidence="14" type="ORF">LSAA_7591</name>
</gene>
<dbReference type="Gene3D" id="2.40.50.700">
    <property type="match status" value="1"/>
</dbReference>
<keyword evidence="5 14" id="KW-0378">Hydrolase</keyword>
<dbReference type="InterPro" id="IPR050180">
    <property type="entry name" value="RNR_Ribonuclease"/>
</dbReference>
<dbReference type="SMART" id="SM00670">
    <property type="entry name" value="PINc"/>
    <property type="match status" value="1"/>
</dbReference>
<keyword evidence="9" id="KW-0539">Nucleus</keyword>
<dbReference type="Pfam" id="PF13638">
    <property type="entry name" value="PIN_4"/>
    <property type="match status" value="1"/>
</dbReference>
<dbReference type="Gene3D" id="2.40.50.690">
    <property type="match status" value="1"/>
</dbReference>
<dbReference type="SUPFAM" id="SSF88723">
    <property type="entry name" value="PIN domain-like"/>
    <property type="match status" value="1"/>
</dbReference>
<dbReference type="CDD" id="cd09862">
    <property type="entry name" value="PIN_Rrp44-like"/>
    <property type="match status" value="1"/>
</dbReference>
<dbReference type="Gene3D" id="3.40.50.1010">
    <property type="entry name" value="5'-nuclease"/>
    <property type="match status" value="1"/>
</dbReference>
<organism evidence="14 15">
    <name type="scientific">Lepeophtheirus salmonis</name>
    <name type="common">Salmon louse</name>
    <name type="synonym">Caligus salmonis</name>
    <dbReference type="NCBI Taxonomy" id="72036"/>
    <lineage>
        <taxon>Eukaryota</taxon>
        <taxon>Metazoa</taxon>
        <taxon>Ecdysozoa</taxon>
        <taxon>Arthropoda</taxon>
        <taxon>Crustacea</taxon>
        <taxon>Multicrustacea</taxon>
        <taxon>Hexanauplia</taxon>
        <taxon>Copepoda</taxon>
        <taxon>Siphonostomatoida</taxon>
        <taxon>Caligidae</taxon>
        <taxon>Lepeophtheirus</taxon>
    </lineage>
</organism>
<comment type="subcellular location">
    <subcellularLocation>
        <location evidence="1">Nucleus</location>
    </subcellularLocation>
</comment>
<dbReference type="SMART" id="SM00955">
    <property type="entry name" value="RNB"/>
    <property type="match status" value="1"/>
</dbReference>
<evidence type="ECO:0000256" key="7">
    <source>
        <dbReference type="ARBA" id="ARBA00022839"/>
    </source>
</evidence>
<comment type="similarity">
    <text evidence="2">Belongs to the RNR ribonuclease family.</text>
</comment>
<keyword evidence="4" id="KW-0540">Nuclease</keyword>
<evidence type="ECO:0000256" key="6">
    <source>
        <dbReference type="ARBA" id="ARBA00022835"/>
    </source>
</evidence>
<sequence length="796" mass="90835">MLLLVDISRMLRQKVFYRKTRRGRIMKIVREHYLRDDIKCGFPLCTDCHESTDPNIEEEEEDDYGMDIDEMGPRLKKAVDPFSQMNLLSCEPRKKIGRMFPNKHYLLIDTNIVLEQIDVLESLSNVIVLQTVLEEVRHRSSPLYKRLKDLIDDPSKHFYSFVNVHHMDVYVARNSGESPNDHNDRSIRRACEWYSEHLRAHKGLEILLLSDDVENRARAAGKNYRVSSLKAYAEAINDPSMMDKLRRKDDNSENPHLTHGRCIFLNIYHSKTLIVVSKKDAYIKALFYLSSTNYLEGTVNVDSMDKPILIQGLSEINRSVDGDSVAVQLFEKSQWSAPSEVILEDEGADDQNEEEKENLDLLKKGVPKERKEEDLRPSGRVVGIIRRKWRQYCGILQPSIMASATKHLFIAAEKKIPKIRIETRQAQILKKQKIIVAIDSWPRTSRYPLGHFVRALGPIGDKSTENEVLLLEHDIPHSSFSQAVEACLPTLPWKISPKDEQERVDLRDYVICSVDPPGCTDIDDALHCRTLPNGNFEVGVHIADVSHFIRPGTAIDKEAALRSTTVYLTDRRIDMVPELLSSNLCSLRGGVDRFAFSCIWEVDPETAVFKSTKFHKSIICSKKAMTYEQAQITIDDPSNNEELAQSLRRLLKLAKILKKKRMDDGALILASSEVRFTMDSETADPIDVQTKAVYETNSMVEEFMLAANIAAASHIFENFPECAMLRRHPAPPPSNFDSLVKAGKQCGFEINVGSNKEVADSLNAAMDSKNPYFNTMLRMIGTRCMMQAVYFRIWDH</sequence>
<keyword evidence="15" id="KW-1185">Reference proteome</keyword>
<dbReference type="InterPro" id="IPR001900">
    <property type="entry name" value="RNase_II/R"/>
</dbReference>
<keyword evidence="3" id="KW-0698">rRNA processing</keyword>
<keyword evidence="8" id="KW-0694">RNA-binding</keyword>
<dbReference type="GO" id="GO:0016075">
    <property type="term" value="P:rRNA catabolic process"/>
    <property type="evidence" value="ECO:0007669"/>
    <property type="project" value="TreeGrafter"/>
</dbReference>
<dbReference type="GO" id="GO:0000177">
    <property type="term" value="C:cytoplasmic exosome (RNase complex)"/>
    <property type="evidence" value="ECO:0007669"/>
    <property type="project" value="TreeGrafter"/>
</dbReference>
<dbReference type="InterPro" id="IPR012340">
    <property type="entry name" value="NA-bd_OB-fold"/>
</dbReference>
<dbReference type="Pfam" id="PF17849">
    <property type="entry name" value="OB_Dis3"/>
    <property type="match status" value="1"/>
</dbReference>
<evidence type="ECO:0000256" key="10">
    <source>
        <dbReference type="ARBA" id="ARBA00077221"/>
    </source>
</evidence>
<keyword evidence="6" id="KW-0271">Exosome</keyword>
<evidence type="ECO:0000256" key="8">
    <source>
        <dbReference type="ARBA" id="ARBA00022884"/>
    </source>
</evidence>
<dbReference type="GO" id="GO:0006364">
    <property type="term" value="P:rRNA processing"/>
    <property type="evidence" value="ECO:0007669"/>
    <property type="project" value="UniProtKB-KW"/>
</dbReference>
<accession>A0A7R8CQ27</accession>
<protein>
    <recommendedName>
        <fullName evidence="10">Protein DIS3 homolog</fullName>
    </recommendedName>
    <alternativeName>
        <fullName evidence="11">Ribosomal RNA-processing protein 44</fullName>
    </alternativeName>
</protein>
<dbReference type="InterPro" id="IPR029060">
    <property type="entry name" value="PIN-like_dom_sf"/>
</dbReference>
<evidence type="ECO:0000313" key="14">
    <source>
        <dbReference type="EMBL" id="CAF2891261.1"/>
    </source>
</evidence>
<evidence type="ECO:0000256" key="1">
    <source>
        <dbReference type="ARBA" id="ARBA00004123"/>
    </source>
</evidence>
<dbReference type="GO" id="GO:0004519">
    <property type="term" value="F:endonuclease activity"/>
    <property type="evidence" value="ECO:0007669"/>
    <property type="project" value="TreeGrafter"/>
</dbReference>
<dbReference type="Pfam" id="PF17216">
    <property type="entry name" value="Rrp44_CSD1"/>
    <property type="match status" value="1"/>
</dbReference>
<keyword evidence="7" id="KW-0269">Exonuclease</keyword>
<dbReference type="SUPFAM" id="SSF50249">
    <property type="entry name" value="Nucleic acid-binding proteins"/>
    <property type="match status" value="2"/>
</dbReference>
<evidence type="ECO:0000259" key="13">
    <source>
        <dbReference type="SMART" id="SM00955"/>
    </source>
</evidence>
<evidence type="ECO:0000256" key="2">
    <source>
        <dbReference type="ARBA" id="ARBA00005785"/>
    </source>
</evidence>
<dbReference type="FunFam" id="2.40.50.700:FF:000001">
    <property type="entry name" value="Exosome complex exonuclease exoribonuclease (Rrp44)"/>
    <property type="match status" value="1"/>
</dbReference>
<evidence type="ECO:0000256" key="11">
    <source>
        <dbReference type="ARBA" id="ARBA00077930"/>
    </source>
</evidence>
<dbReference type="InterPro" id="IPR041505">
    <property type="entry name" value="Dis3_CSD2"/>
</dbReference>
<dbReference type="AlphaFoldDB" id="A0A7R8CQ27"/>
<dbReference type="EMBL" id="HG994582">
    <property type="protein sequence ID" value="CAF2891261.1"/>
    <property type="molecule type" value="Genomic_DNA"/>
</dbReference>
<dbReference type="InterPro" id="IPR002716">
    <property type="entry name" value="PIN_dom"/>
</dbReference>
<reference evidence="14" key="1">
    <citation type="submission" date="2021-02" db="EMBL/GenBank/DDBJ databases">
        <authorList>
            <person name="Bekaert M."/>
        </authorList>
    </citation>
    <scope>NUCLEOTIDE SEQUENCE</scope>
    <source>
        <strain evidence="14">IoA-00</strain>
    </source>
</reference>
<dbReference type="GO" id="GO:0000176">
    <property type="term" value="C:nuclear exosome (RNase complex)"/>
    <property type="evidence" value="ECO:0007669"/>
    <property type="project" value="TreeGrafter"/>
</dbReference>
<dbReference type="PANTHER" id="PTHR23355:SF35">
    <property type="entry name" value="EXOSOME COMPLEX EXONUCLEASE RRP44"/>
    <property type="match status" value="1"/>
</dbReference>
<dbReference type="Proteomes" id="UP000675881">
    <property type="component" value="Chromosome 3"/>
</dbReference>
<dbReference type="InterPro" id="IPR033771">
    <property type="entry name" value="Rrp44_CSD1"/>
</dbReference>
<evidence type="ECO:0000256" key="3">
    <source>
        <dbReference type="ARBA" id="ARBA00022552"/>
    </source>
</evidence>
<dbReference type="GO" id="GO:0071031">
    <property type="term" value="P:nuclear mRNA surveillance of mRNA 3'-end processing"/>
    <property type="evidence" value="ECO:0007669"/>
    <property type="project" value="TreeGrafter"/>
</dbReference>
<evidence type="ECO:0000256" key="9">
    <source>
        <dbReference type="ARBA" id="ARBA00023242"/>
    </source>
</evidence>
<evidence type="ECO:0000256" key="4">
    <source>
        <dbReference type="ARBA" id="ARBA00022722"/>
    </source>
</evidence>
<evidence type="ECO:0000259" key="12">
    <source>
        <dbReference type="SMART" id="SM00670"/>
    </source>
</evidence>